<comment type="similarity">
    <text evidence="2">Belongs to the oxygen-dependent FAD-linked oxidoreductase family.</text>
</comment>
<organism evidence="7 8">
    <name type="scientific">Zingiber officinale</name>
    <name type="common">Ginger</name>
    <name type="synonym">Amomum zingiber</name>
    <dbReference type="NCBI Taxonomy" id="94328"/>
    <lineage>
        <taxon>Eukaryota</taxon>
        <taxon>Viridiplantae</taxon>
        <taxon>Streptophyta</taxon>
        <taxon>Embryophyta</taxon>
        <taxon>Tracheophyta</taxon>
        <taxon>Spermatophyta</taxon>
        <taxon>Magnoliopsida</taxon>
        <taxon>Liliopsida</taxon>
        <taxon>Zingiberales</taxon>
        <taxon>Zingiberaceae</taxon>
        <taxon>Zingiber</taxon>
    </lineage>
</organism>
<evidence type="ECO:0000259" key="6">
    <source>
        <dbReference type="Pfam" id="PF09265"/>
    </source>
</evidence>
<accession>A0A8J5KPY1</accession>
<dbReference type="InterPro" id="IPR015345">
    <property type="entry name" value="Cytokinin_DH_FAD/cytokin-bd"/>
</dbReference>
<dbReference type="InterPro" id="IPR016169">
    <property type="entry name" value="FAD-bd_PCMH_sub2"/>
</dbReference>
<evidence type="ECO:0000256" key="1">
    <source>
        <dbReference type="ARBA" id="ARBA00001974"/>
    </source>
</evidence>
<gene>
    <name evidence="7" type="ORF">ZIOFF_047385</name>
</gene>
<keyword evidence="3" id="KW-0285">Flavoprotein</keyword>
<reference evidence="7 8" key="1">
    <citation type="submission" date="2020-08" db="EMBL/GenBank/DDBJ databases">
        <title>Plant Genome Project.</title>
        <authorList>
            <person name="Zhang R.-G."/>
        </authorList>
    </citation>
    <scope>NUCLEOTIDE SEQUENCE [LARGE SCALE GENOMIC DNA]</scope>
    <source>
        <tissue evidence="7">Rhizome</tissue>
    </source>
</reference>
<dbReference type="InterPro" id="IPR016170">
    <property type="entry name" value="Cytok_DH_C_sf"/>
</dbReference>
<dbReference type="Gene3D" id="3.30.465.10">
    <property type="match status" value="1"/>
</dbReference>
<evidence type="ECO:0000256" key="5">
    <source>
        <dbReference type="ARBA" id="ARBA00023002"/>
    </source>
</evidence>
<evidence type="ECO:0000313" key="7">
    <source>
        <dbReference type="EMBL" id="KAG6492422.1"/>
    </source>
</evidence>
<dbReference type="SUPFAM" id="SSF56176">
    <property type="entry name" value="FAD-binding/transporter-associated domain-like"/>
    <property type="match status" value="1"/>
</dbReference>
<keyword evidence="4" id="KW-0274">FAD</keyword>
<sequence>MVTCSRDVNSDLFYGVLGGLGQLGIITRARIAVEPAPTRVRWVRLIYTDFTAFIDDQEGLISITDGTGFDYVEGSLLMDQTTTLINNWRSSFFSGDDSEKIKKLASQFGGAIYCLEAAVYYDEPVTDAVDEKLASLLRKLRFVSGFAFAVDATYLAFLDRVREGELRLREVGLWDVPHPWLNLFVPKSAMHVFESGVFKGILKTNNSPGPVLIYPMNKNKWDERMSAVTPNEEIFYSIGLLRSATSGEWQELERQNEEILGFCHEVGIELKQYLPHYTEQSDWARHFGHKWDKFVELKKRYDPKAILSPGQQIFTPDHADAAAAVLIIYFEKLLWILCGLIGVGVGLQKQNSGIIVGIT</sequence>
<evidence type="ECO:0000256" key="2">
    <source>
        <dbReference type="ARBA" id="ARBA00005466"/>
    </source>
</evidence>
<dbReference type="AlphaFoldDB" id="A0A8J5KPY1"/>
<dbReference type="Pfam" id="PF09265">
    <property type="entry name" value="Cytokin-bind"/>
    <property type="match status" value="1"/>
</dbReference>
<dbReference type="GO" id="GO:0009690">
    <property type="term" value="P:cytokinin metabolic process"/>
    <property type="evidence" value="ECO:0007669"/>
    <property type="project" value="InterPro"/>
</dbReference>
<keyword evidence="5" id="KW-0560">Oxidoreductase</keyword>
<dbReference type="PANTHER" id="PTHR13878">
    <property type="entry name" value="GULONOLACTONE OXIDASE"/>
    <property type="match status" value="1"/>
</dbReference>
<proteinExistence type="inferred from homology"/>
<dbReference type="EMBL" id="JACMSC010000013">
    <property type="protein sequence ID" value="KAG6492422.1"/>
    <property type="molecule type" value="Genomic_DNA"/>
</dbReference>
<dbReference type="InterPro" id="IPR050432">
    <property type="entry name" value="FAD-linked_Oxidoreductases_BP"/>
</dbReference>
<dbReference type="GO" id="GO:0019139">
    <property type="term" value="F:cytokinin dehydrogenase activity"/>
    <property type="evidence" value="ECO:0007669"/>
    <property type="project" value="InterPro"/>
</dbReference>
<dbReference type="SUPFAM" id="SSF55103">
    <property type="entry name" value="FAD-linked oxidases, C-terminal domain"/>
    <property type="match status" value="1"/>
</dbReference>
<dbReference type="InterPro" id="IPR016164">
    <property type="entry name" value="FAD-linked_Oxase-like_C"/>
</dbReference>
<dbReference type="PANTHER" id="PTHR13878:SF127">
    <property type="entry name" value="CYTOKININ DEHYDROGENASE 3"/>
    <property type="match status" value="1"/>
</dbReference>
<evidence type="ECO:0000256" key="3">
    <source>
        <dbReference type="ARBA" id="ARBA00022630"/>
    </source>
</evidence>
<keyword evidence="8" id="KW-1185">Reference proteome</keyword>
<comment type="caution">
    <text evidence="7">The sequence shown here is derived from an EMBL/GenBank/DDBJ whole genome shotgun (WGS) entry which is preliminary data.</text>
</comment>
<feature type="domain" description="Cytokinin dehydrogenase 1 FAD/cytokinin binding" evidence="6">
    <location>
        <begin position="37"/>
        <end position="314"/>
    </location>
</feature>
<evidence type="ECO:0000313" key="8">
    <source>
        <dbReference type="Proteomes" id="UP000734854"/>
    </source>
</evidence>
<evidence type="ECO:0000256" key="4">
    <source>
        <dbReference type="ARBA" id="ARBA00022827"/>
    </source>
</evidence>
<comment type="cofactor">
    <cofactor evidence="1">
        <name>FAD</name>
        <dbReference type="ChEBI" id="CHEBI:57692"/>
    </cofactor>
</comment>
<name>A0A8J5KPY1_ZINOF</name>
<dbReference type="InterPro" id="IPR036318">
    <property type="entry name" value="FAD-bd_PCMH-like_sf"/>
</dbReference>
<dbReference type="Proteomes" id="UP000734854">
    <property type="component" value="Unassembled WGS sequence"/>
</dbReference>
<protein>
    <recommendedName>
        <fullName evidence="6">Cytokinin dehydrogenase 1 FAD/cytokinin binding domain-containing protein</fullName>
    </recommendedName>
</protein>
<dbReference type="Gene3D" id="3.40.462.10">
    <property type="entry name" value="FAD-linked oxidases, C-terminal domain"/>
    <property type="match status" value="1"/>
</dbReference>
<dbReference type="GO" id="GO:0050660">
    <property type="term" value="F:flavin adenine dinucleotide binding"/>
    <property type="evidence" value="ECO:0007669"/>
    <property type="project" value="InterPro"/>
</dbReference>